<dbReference type="RefSeq" id="WP_349658310.1">
    <property type="nucleotide sequence ID" value="NZ_JBEGDG010000001.1"/>
</dbReference>
<dbReference type="EMBL" id="JBEGDG010000001">
    <property type="protein sequence ID" value="MEQ6353451.1"/>
    <property type="molecule type" value="Genomic_DNA"/>
</dbReference>
<accession>A0ABV1MLR0</accession>
<comment type="caution">
    <text evidence="3">The sequence shown here is derived from an EMBL/GenBank/DDBJ whole genome shotgun (WGS) entry which is preliminary data.</text>
</comment>
<organism evidence="3 4">
    <name type="scientific">Lysinibacillus zambalensis</name>
    <dbReference type="NCBI Taxonomy" id="3160866"/>
    <lineage>
        <taxon>Bacteria</taxon>
        <taxon>Bacillati</taxon>
        <taxon>Bacillota</taxon>
        <taxon>Bacilli</taxon>
        <taxon>Bacillales</taxon>
        <taxon>Bacillaceae</taxon>
        <taxon>Lysinibacillus</taxon>
    </lineage>
</organism>
<evidence type="ECO:0000256" key="1">
    <source>
        <dbReference type="ARBA" id="ARBA00001917"/>
    </source>
</evidence>
<dbReference type="InterPro" id="IPR000262">
    <property type="entry name" value="FMN-dep_DH"/>
</dbReference>
<proteinExistence type="predicted"/>
<protein>
    <submittedName>
        <fullName evidence="3">Alpha-hydroxy-acid oxidizing protein</fullName>
    </submittedName>
</protein>
<dbReference type="InterPro" id="IPR013785">
    <property type="entry name" value="Aldolase_TIM"/>
</dbReference>
<dbReference type="Proteomes" id="UP001478862">
    <property type="component" value="Unassembled WGS sequence"/>
</dbReference>
<reference evidence="3 4" key="1">
    <citation type="submission" date="2024-06" db="EMBL/GenBank/DDBJ databases">
        <title>Lysinibacillus zambalefons sp. nov., a Novel Firmicute Isolated from the Poon Bato Zambales Hyperalkaline Spring.</title>
        <authorList>
            <person name="Aja J.A."/>
            <person name="Lazaro J.E.H."/>
            <person name="Llorin L.D."/>
            <person name="Lim K.R."/>
            <person name="Teodosio J."/>
            <person name="Dalisay D.S."/>
        </authorList>
    </citation>
    <scope>NUCLEOTIDE SEQUENCE [LARGE SCALE GENOMIC DNA]</scope>
    <source>
        <strain evidence="3 4">M3</strain>
    </source>
</reference>
<gene>
    <name evidence="3" type="ORF">ABNX05_02350</name>
</gene>
<sequence length="58" mass="6308">MALGAKAVLVGRRPCMYGLALVDEEGVKQVLRNLIADFIIKPYQHPCVATSTSHRGNV</sequence>
<evidence type="ECO:0000313" key="3">
    <source>
        <dbReference type="EMBL" id="MEQ6353451.1"/>
    </source>
</evidence>
<dbReference type="Gene3D" id="3.20.20.70">
    <property type="entry name" value="Aldolase class I"/>
    <property type="match status" value="1"/>
</dbReference>
<comment type="cofactor">
    <cofactor evidence="1">
        <name>FMN</name>
        <dbReference type="ChEBI" id="CHEBI:58210"/>
    </cofactor>
</comment>
<evidence type="ECO:0000313" key="4">
    <source>
        <dbReference type="Proteomes" id="UP001478862"/>
    </source>
</evidence>
<keyword evidence="4" id="KW-1185">Reference proteome</keyword>
<feature type="domain" description="FMN-dependent dehydrogenase" evidence="2">
    <location>
        <begin position="1"/>
        <end position="38"/>
    </location>
</feature>
<dbReference type="Pfam" id="PF01070">
    <property type="entry name" value="FMN_dh"/>
    <property type="match status" value="1"/>
</dbReference>
<evidence type="ECO:0000259" key="2">
    <source>
        <dbReference type="Pfam" id="PF01070"/>
    </source>
</evidence>
<name>A0ABV1MLR0_9BACI</name>